<dbReference type="Gene3D" id="1.10.10.10">
    <property type="entry name" value="Winged helix-like DNA-binding domain superfamily/Winged helix DNA-binding domain"/>
    <property type="match status" value="1"/>
</dbReference>
<evidence type="ECO:0000313" key="3">
    <source>
        <dbReference type="EMBL" id="MEV5249514.1"/>
    </source>
</evidence>
<gene>
    <name evidence="3" type="ORF">AB0K95_30235</name>
</gene>
<name>A0ABV3JN22_9ACTN</name>
<evidence type="ECO:0000259" key="2">
    <source>
        <dbReference type="PROSITE" id="PS51077"/>
    </source>
</evidence>
<dbReference type="SUPFAM" id="SSF46785">
    <property type="entry name" value="Winged helix' DNA-binding domain"/>
    <property type="match status" value="1"/>
</dbReference>
<dbReference type="EMBL" id="JBFATE010000016">
    <property type="protein sequence ID" value="MEV5249514.1"/>
    <property type="molecule type" value="Genomic_DNA"/>
</dbReference>
<dbReference type="PANTHER" id="PTHR30136:SF24">
    <property type="entry name" value="HTH-TYPE TRANSCRIPTIONAL REPRESSOR ALLR"/>
    <property type="match status" value="1"/>
</dbReference>
<evidence type="ECO:0000256" key="1">
    <source>
        <dbReference type="SAM" id="MobiDB-lite"/>
    </source>
</evidence>
<reference evidence="3 4" key="1">
    <citation type="submission" date="2024-06" db="EMBL/GenBank/DDBJ databases">
        <title>The Natural Products Discovery Center: Release of the First 8490 Sequenced Strains for Exploring Actinobacteria Biosynthetic Diversity.</title>
        <authorList>
            <person name="Kalkreuter E."/>
            <person name="Kautsar S.A."/>
            <person name="Yang D."/>
            <person name="Bader C.D."/>
            <person name="Teijaro C.N."/>
            <person name="Fluegel L."/>
            <person name="Davis C.M."/>
            <person name="Simpson J.R."/>
            <person name="Lauterbach L."/>
            <person name="Steele A.D."/>
            <person name="Gui C."/>
            <person name="Meng S."/>
            <person name="Li G."/>
            <person name="Viehrig K."/>
            <person name="Ye F."/>
            <person name="Su P."/>
            <person name="Kiefer A.F."/>
            <person name="Nichols A."/>
            <person name="Cepeda A.J."/>
            <person name="Yan W."/>
            <person name="Fan B."/>
            <person name="Jiang Y."/>
            <person name="Adhikari A."/>
            <person name="Zheng C.-J."/>
            <person name="Schuster L."/>
            <person name="Cowan T.M."/>
            <person name="Smanski M.J."/>
            <person name="Chevrette M.G."/>
            <person name="De Carvalho L.P.S."/>
            <person name="Shen B."/>
        </authorList>
    </citation>
    <scope>NUCLEOTIDE SEQUENCE [LARGE SCALE GENOMIC DNA]</scope>
    <source>
        <strain evidence="3 4">NPDC052768</strain>
    </source>
</reference>
<protein>
    <submittedName>
        <fullName evidence="3">Helix-turn-helix domain-containing protein</fullName>
    </submittedName>
</protein>
<accession>A0ABV3JN22</accession>
<dbReference type="RefSeq" id="WP_364026669.1">
    <property type="nucleotide sequence ID" value="NZ_JBFATD010000016.1"/>
</dbReference>
<sequence length="226" mass="24191">MTGQSDAARPHAPQPDPRTGPASVIANAFALLRVLSEAQCPLGVTSLASAVGLPKTTAHRLLEQMAAEGVVERRERKWRLGNGIYDLARLGHPSALPAAAHRRLEVMSKATGAALFLHHYADHTLQTVFHAYGAHVKALVPATEQTIAARHPASAIWQALKTGQLAAEYRQVRPECDCISVPFSVPGGDIAVLSLARPAGSDMESLKRPLERVAALIRSDLRQAAM</sequence>
<dbReference type="PANTHER" id="PTHR30136">
    <property type="entry name" value="HELIX-TURN-HELIX TRANSCRIPTIONAL REGULATOR, ICLR FAMILY"/>
    <property type="match status" value="1"/>
</dbReference>
<evidence type="ECO:0000313" key="4">
    <source>
        <dbReference type="Proteomes" id="UP001552527"/>
    </source>
</evidence>
<proteinExistence type="predicted"/>
<dbReference type="Pfam" id="PF09339">
    <property type="entry name" value="HTH_IclR"/>
    <property type="match status" value="1"/>
</dbReference>
<organism evidence="3 4">
    <name type="scientific">Streptomyces werraensis</name>
    <dbReference type="NCBI Taxonomy" id="68284"/>
    <lineage>
        <taxon>Bacteria</taxon>
        <taxon>Bacillati</taxon>
        <taxon>Actinomycetota</taxon>
        <taxon>Actinomycetes</taxon>
        <taxon>Kitasatosporales</taxon>
        <taxon>Streptomycetaceae</taxon>
        <taxon>Streptomyces</taxon>
    </lineage>
</organism>
<comment type="caution">
    <text evidence="3">The sequence shown here is derived from an EMBL/GenBank/DDBJ whole genome shotgun (WGS) entry which is preliminary data.</text>
</comment>
<dbReference type="InterPro" id="IPR005471">
    <property type="entry name" value="Tscrpt_reg_IclR_N"/>
</dbReference>
<feature type="domain" description="HTH iclR-type" evidence="2">
    <location>
        <begin position="22"/>
        <end position="82"/>
    </location>
</feature>
<keyword evidence="4" id="KW-1185">Reference proteome</keyword>
<dbReference type="SMART" id="SM00346">
    <property type="entry name" value="HTH_ICLR"/>
    <property type="match status" value="1"/>
</dbReference>
<dbReference type="InterPro" id="IPR050707">
    <property type="entry name" value="HTH_MetabolicPath_Reg"/>
</dbReference>
<dbReference type="PROSITE" id="PS51077">
    <property type="entry name" value="HTH_ICLR"/>
    <property type="match status" value="1"/>
</dbReference>
<dbReference type="Proteomes" id="UP001552527">
    <property type="component" value="Unassembled WGS sequence"/>
</dbReference>
<dbReference type="InterPro" id="IPR036388">
    <property type="entry name" value="WH-like_DNA-bd_sf"/>
</dbReference>
<feature type="region of interest" description="Disordered" evidence="1">
    <location>
        <begin position="1"/>
        <end position="20"/>
    </location>
</feature>
<dbReference type="InterPro" id="IPR036390">
    <property type="entry name" value="WH_DNA-bd_sf"/>
</dbReference>